<evidence type="ECO:0000313" key="5">
    <source>
        <dbReference type="Proteomes" id="UP001329151"/>
    </source>
</evidence>
<feature type="domain" description="PHB accumulation regulatory" evidence="2">
    <location>
        <begin position="71"/>
        <end position="110"/>
    </location>
</feature>
<feature type="region of interest" description="Disordered" evidence="1">
    <location>
        <begin position="179"/>
        <end position="205"/>
    </location>
</feature>
<evidence type="ECO:0000313" key="4">
    <source>
        <dbReference type="EMBL" id="BET26350.1"/>
    </source>
</evidence>
<dbReference type="RefSeq" id="WP_130556169.1">
    <property type="nucleotide sequence ID" value="NZ_AP028947.1"/>
</dbReference>
<evidence type="ECO:0000256" key="1">
    <source>
        <dbReference type="SAM" id="MobiDB-lite"/>
    </source>
</evidence>
<dbReference type="AlphaFoldDB" id="A0AA86MET3"/>
<feature type="domain" description="PHA accumulation regulator DNA-binding N-terminal" evidence="3">
    <location>
        <begin position="7"/>
        <end position="66"/>
    </location>
</feature>
<proteinExistence type="predicted"/>
<evidence type="ECO:0000259" key="2">
    <source>
        <dbReference type="Pfam" id="PF05233"/>
    </source>
</evidence>
<name>A0AA86MET3_9BURK</name>
<feature type="compositionally biased region" description="Low complexity" evidence="1">
    <location>
        <begin position="181"/>
        <end position="194"/>
    </location>
</feature>
<accession>A0AA86MET3</accession>
<feature type="domain" description="PHB accumulation regulatory" evidence="2">
    <location>
        <begin position="125"/>
        <end position="162"/>
    </location>
</feature>
<dbReference type="Pfam" id="PF07879">
    <property type="entry name" value="PHB_acc_N"/>
    <property type="match status" value="1"/>
</dbReference>
<dbReference type="GO" id="GO:0006355">
    <property type="term" value="P:regulation of DNA-templated transcription"/>
    <property type="evidence" value="ECO:0007669"/>
    <property type="project" value="InterPro"/>
</dbReference>
<dbReference type="EMBL" id="AP028947">
    <property type="protein sequence ID" value="BET26350.1"/>
    <property type="molecule type" value="Genomic_DNA"/>
</dbReference>
<gene>
    <name evidence="4" type="primary">phaR</name>
    <name evidence="4" type="ORF">RGQ30_18510</name>
</gene>
<reference evidence="4 5" key="1">
    <citation type="submission" date="2023-10" db="EMBL/GenBank/DDBJ databases">
        <title>Complete Genome Sequence of Limnobacter thiooxidans CS-K2T, Isolated from freshwater lake sediments in Bavaria, Germany.</title>
        <authorList>
            <person name="Naruki M."/>
            <person name="Watanabe A."/>
            <person name="Warashina T."/>
            <person name="Morita T."/>
            <person name="Arakawa K."/>
        </authorList>
    </citation>
    <scope>NUCLEOTIDE SEQUENCE [LARGE SCALE GENOMIC DNA]</scope>
    <source>
        <strain evidence="4 5">CS-K2</strain>
    </source>
</reference>
<dbReference type="KEGG" id="lto:RGQ30_18510"/>
<dbReference type="InterPro" id="IPR012909">
    <property type="entry name" value="PHA_DNA-bd_N"/>
</dbReference>
<dbReference type="InterPro" id="IPR007897">
    <property type="entry name" value="PHB_accumulat"/>
</dbReference>
<sequence length="205" mass="22994">MADATRLIKKYPNRRLYDTQTSSYITLGDVKQLVLENEGFHVVDAKSGEDLTRSILLQIILEEETAGAPIFTSPMLSQIIRFYGNAMQGIMGTFLEKNLQAFMDIQNSFQDQGKNVADGSQFANPELWSQFMSVQTPVIQSMMSNYIEQSKNMFVQMQDQFQNQTRSMFTNFGFPNPGEFPGMSGMPGMPGMPSASKAKPDPTKK</sequence>
<evidence type="ECO:0000259" key="3">
    <source>
        <dbReference type="Pfam" id="PF07879"/>
    </source>
</evidence>
<dbReference type="Pfam" id="PF05233">
    <property type="entry name" value="PHB_acc"/>
    <property type="match status" value="2"/>
</dbReference>
<dbReference type="InterPro" id="IPR010134">
    <property type="entry name" value="PHA_reg_PhaR"/>
</dbReference>
<dbReference type="Proteomes" id="UP001329151">
    <property type="component" value="Chromosome"/>
</dbReference>
<dbReference type="NCBIfam" id="TIGR01848">
    <property type="entry name" value="PHA_reg_PhaR"/>
    <property type="match status" value="1"/>
</dbReference>
<organism evidence="4 5">
    <name type="scientific">Limnobacter thiooxidans</name>
    <dbReference type="NCBI Taxonomy" id="131080"/>
    <lineage>
        <taxon>Bacteria</taxon>
        <taxon>Pseudomonadati</taxon>
        <taxon>Pseudomonadota</taxon>
        <taxon>Betaproteobacteria</taxon>
        <taxon>Burkholderiales</taxon>
        <taxon>Burkholderiaceae</taxon>
        <taxon>Limnobacter</taxon>
    </lineage>
</organism>
<protein>
    <submittedName>
        <fullName evidence="4">Polyhydroxyalkanoate synthesis repressor PhaR</fullName>
    </submittedName>
</protein>
<keyword evidence="5" id="KW-1185">Reference proteome</keyword>